<proteinExistence type="predicted"/>
<evidence type="ECO:0000256" key="5">
    <source>
        <dbReference type="ARBA" id="ARBA00023136"/>
    </source>
</evidence>
<feature type="transmembrane region" description="Helical" evidence="6">
    <location>
        <begin position="107"/>
        <end position="126"/>
    </location>
</feature>
<reference evidence="7" key="1">
    <citation type="journal article" date="2019" name="Nat. Med.">
        <title>A library of human gut bacterial isolates paired with longitudinal multiomics data enables mechanistic microbiome research.</title>
        <authorList>
            <person name="Poyet M."/>
            <person name="Groussin M."/>
            <person name="Gibbons S.M."/>
            <person name="Avila-Pacheco J."/>
            <person name="Jiang X."/>
            <person name="Kearney S.M."/>
            <person name="Perrotta A.R."/>
            <person name="Berdy B."/>
            <person name="Zhao S."/>
            <person name="Lieberman T.D."/>
            <person name="Swanson P.K."/>
            <person name="Smith M."/>
            <person name="Roesemann S."/>
            <person name="Alexander J.E."/>
            <person name="Rich S.A."/>
            <person name="Livny J."/>
            <person name="Vlamakis H."/>
            <person name="Clish C."/>
            <person name="Bullock K."/>
            <person name="Deik A."/>
            <person name="Scott J."/>
            <person name="Pierce K.A."/>
            <person name="Xavier R.J."/>
            <person name="Alm E.J."/>
        </authorList>
    </citation>
    <scope>NUCLEOTIDE SEQUENCE</scope>
    <source>
        <strain evidence="7">BIOML-B7</strain>
    </source>
</reference>
<feature type="transmembrane region" description="Helical" evidence="6">
    <location>
        <begin position="424"/>
        <end position="447"/>
    </location>
</feature>
<keyword evidence="3 6" id="KW-0812">Transmembrane</keyword>
<comment type="subcellular location">
    <subcellularLocation>
        <location evidence="1">Cell membrane</location>
        <topology evidence="1">Multi-pass membrane protein</topology>
    </subcellularLocation>
</comment>
<dbReference type="InterPro" id="IPR050833">
    <property type="entry name" value="Poly_Biosynth_Transport"/>
</dbReference>
<accession>A0A6G1ZX79</accession>
<feature type="transmembrane region" description="Helical" evidence="6">
    <location>
        <begin position="239"/>
        <end position="260"/>
    </location>
</feature>
<feature type="transmembrane region" description="Helical" evidence="6">
    <location>
        <begin position="205"/>
        <end position="224"/>
    </location>
</feature>
<evidence type="ECO:0000256" key="6">
    <source>
        <dbReference type="SAM" id="Phobius"/>
    </source>
</evidence>
<evidence type="ECO:0000256" key="4">
    <source>
        <dbReference type="ARBA" id="ARBA00022989"/>
    </source>
</evidence>
<evidence type="ECO:0000313" key="7">
    <source>
        <dbReference type="EMBL" id="MSC67925.1"/>
    </source>
</evidence>
<dbReference type="PANTHER" id="PTHR30250:SF11">
    <property type="entry name" value="O-ANTIGEN TRANSPORTER-RELATED"/>
    <property type="match status" value="1"/>
</dbReference>
<evidence type="ECO:0000256" key="2">
    <source>
        <dbReference type="ARBA" id="ARBA00022475"/>
    </source>
</evidence>
<evidence type="ECO:0000256" key="1">
    <source>
        <dbReference type="ARBA" id="ARBA00004651"/>
    </source>
</evidence>
<keyword evidence="2" id="KW-1003">Cell membrane</keyword>
<dbReference type="GO" id="GO:0005886">
    <property type="term" value="C:plasma membrane"/>
    <property type="evidence" value="ECO:0007669"/>
    <property type="project" value="UniProtKB-SubCell"/>
</dbReference>
<protein>
    <recommendedName>
        <fullName evidence="8">Polysaccharide biosynthesis protein</fullName>
    </recommendedName>
</protein>
<feature type="transmembrane region" description="Helical" evidence="6">
    <location>
        <begin position="401"/>
        <end position="418"/>
    </location>
</feature>
<feature type="transmembrane region" description="Helical" evidence="6">
    <location>
        <begin position="41"/>
        <end position="59"/>
    </location>
</feature>
<feature type="transmembrane region" description="Helical" evidence="6">
    <location>
        <begin position="313"/>
        <end position="331"/>
    </location>
</feature>
<feature type="transmembrane region" description="Helical" evidence="6">
    <location>
        <begin position="281"/>
        <end position="301"/>
    </location>
</feature>
<feature type="transmembrane region" description="Helical" evidence="6">
    <location>
        <begin position="163"/>
        <end position="184"/>
    </location>
</feature>
<feature type="transmembrane region" description="Helical" evidence="6">
    <location>
        <begin position="343"/>
        <end position="364"/>
    </location>
</feature>
<evidence type="ECO:0000256" key="3">
    <source>
        <dbReference type="ARBA" id="ARBA00022692"/>
    </source>
</evidence>
<organism evidence="7">
    <name type="scientific">Faecalibacterium prausnitzii</name>
    <dbReference type="NCBI Taxonomy" id="853"/>
    <lineage>
        <taxon>Bacteria</taxon>
        <taxon>Bacillati</taxon>
        <taxon>Bacillota</taxon>
        <taxon>Clostridia</taxon>
        <taxon>Eubacteriales</taxon>
        <taxon>Oscillospiraceae</taxon>
        <taxon>Faecalibacterium</taxon>
    </lineage>
</organism>
<feature type="transmembrane region" description="Helical" evidence="6">
    <location>
        <begin position="370"/>
        <end position="389"/>
    </location>
</feature>
<name>A0A6G1ZX79_9FIRM</name>
<dbReference type="RefSeq" id="WP_142410960.1">
    <property type="nucleotide sequence ID" value="NZ_WKQF01000002.1"/>
</dbReference>
<evidence type="ECO:0008006" key="8">
    <source>
        <dbReference type="Google" id="ProtNLM"/>
    </source>
</evidence>
<dbReference type="AlphaFoldDB" id="A0A6G1ZX79"/>
<keyword evidence="4 6" id="KW-1133">Transmembrane helix</keyword>
<sequence>MRKGLLKVMIANLIGLVISVVTNFLIPKYVSVDSYSLIKTYALYLTYAGFFSIGYNDGMYLKYGGKNLDQINKKELADNFFNYSILIILMQLFVLAVGLFLNDNIVIAFSFGIISYNILGYLKSLYQATGEFGAYSRALNIEKVSVFIFNLILIYIIKSDNYLWYIWIQVIIGLVVTVILLLKLETKVRFLKLGSLNMNEYKENISSGIILMLGNFSSSIFTGLDRWFVKILLLSFDFAMYSFAVSMENIINVFVSPITVSMYNYFCKKPSLNEIKSVKKLSLIWGFVVISAAFPAKWILVHYLNTYLAANDVIFLLFGAQVFYIVVKSIYVNLYKAEKQQNIYLQQMVVMIVLGAVLNALFFAVYNSTISIAFATFCTSIIWMLICEYKDKELRFSNKEYLSLFVIMGTYCFCGYKLSPILGLCVYVAVTVIVCYFFMKETVFFVVKNIMYYLNKVKKQLSGI</sequence>
<dbReference type="PANTHER" id="PTHR30250">
    <property type="entry name" value="PST FAMILY PREDICTED COLANIC ACID TRANSPORTER"/>
    <property type="match status" value="1"/>
</dbReference>
<keyword evidence="5 6" id="KW-0472">Membrane</keyword>
<feature type="transmembrane region" description="Helical" evidence="6">
    <location>
        <begin position="80"/>
        <end position="101"/>
    </location>
</feature>
<comment type="caution">
    <text evidence="7">The sequence shown here is derived from an EMBL/GenBank/DDBJ whole genome shotgun (WGS) entry which is preliminary data.</text>
</comment>
<feature type="transmembrane region" description="Helical" evidence="6">
    <location>
        <begin position="138"/>
        <end position="157"/>
    </location>
</feature>
<dbReference type="EMBL" id="WKQG01000002">
    <property type="protein sequence ID" value="MSC67925.1"/>
    <property type="molecule type" value="Genomic_DNA"/>
</dbReference>
<gene>
    <name evidence="7" type="ORF">GKD79_03260</name>
</gene>
<feature type="transmembrane region" description="Helical" evidence="6">
    <location>
        <begin position="5"/>
        <end position="26"/>
    </location>
</feature>